<evidence type="ECO:0000256" key="2">
    <source>
        <dbReference type="ARBA" id="ARBA00022741"/>
    </source>
</evidence>
<dbReference type="GO" id="GO:0140662">
    <property type="term" value="F:ATP-dependent protein folding chaperone"/>
    <property type="evidence" value="ECO:0007669"/>
    <property type="project" value="InterPro"/>
</dbReference>
<evidence type="ECO:0000313" key="5">
    <source>
        <dbReference type="EMBL" id="EKC48505.1"/>
    </source>
</evidence>
<keyword evidence="5" id="KW-0346">Stress response</keyword>
<dbReference type="GO" id="GO:0016887">
    <property type="term" value="F:ATP hydrolysis activity"/>
    <property type="evidence" value="ECO:0007669"/>
    <property type="project" value="InterPro"/>
</dbReference>
<protein>
    <submittedName>
        <fullName evidence="5">Heat shock protein HtpG</fullName>
    </submittedName>
</protein>
<evidence type="ECO:0000256" key="4">
    <source>
        <dbReference type="ARBA" id="ARBA00023186"/>
    </source>
</evidence>
<dbReference type="InterPro" id="IPR001404">
    <property type="entry name" value="Hsp90_fam"/>
</dbReference>
<proteinExistence type="inferred from homology"/>
<dbReference type="PANTHER" id="PTHR11528">
    <property type="entry name" value="HEAT SHOCK PROTEIN 90 FAMILY MEMBER"/>
    <property type="match status" value="1"/>
</dbReference>
<dbReference type="PROSITE" id="PS00298">
    <property type="entry name" value="HSP90"/>
    <property type="match status" value="1"/>
</dbReference>
<sequence length="61" mass="7262">MKFVKKKQFKAESKKLLDMMINSIYTNKEIFLRELISNASDAIDKLYYKSLTDKNIKVKKE</sequence>
<organism evidence="5">
    <name type="scientific">human gut metagenome</name>
    <dbReference type="NCBI Taxonomy" id="408170"/>
    <lineage>
        <taxon>unclassified sequences</taxon>
        <taxon>metagenomes</taxon>
        <taxon>organismal metagenomes</taxon>
    </lineage>
</organism>
<evidence type="ECO:0000256" key="3">
    <source>
        <dbReference type="ARBA" id="ARBA00022840"/>
    </source>
</evidence>
<dbReference type="EMBL" id="AJWZ01010422">
    <property type="protein sequence ID" value="EKC48505.1"/>
    <property type="molecule type" value="Genomic_DNA"/>
</dbReference>
<name>K1S481_9ZZZZ</name>
<dbReference type="InterPro" id="IPR020575">
    <property type="entry name" value="Hsp90_N"/>
</dbReference>
<gene>
    <name evidence="5" type="ORF">OBE_15139</name>
</gene>
<dbReference type="Gene3D" id="3.30.565.10">
    <property type="entry name" value="Histidine kinase-like ATPase, C-terminal domain"/>
    <property type="match status" value="1"/>
</dbReference>
<feature type="non-terminal residue" evidence="5">
    <location>
        <position position="61"/>
    </location>
</feature>
<comment type="similarity">
    <text evidence="1">Belongs to the heat shock protein 90 family.</text>
</comment>
<keyword evidence="4" id="KW-0143">Chaperone</keyword>
<comment type="caution">
    <text evidence="5">The sequence shown here is derived from an EMBL/GenBank/DDBJ whole genome shotgun (WGS) entry which is preliminary data.</text>
</comment>
<keyword evidence="3" id="KW-0067">ATP-binding</keyword>
<dbReference type="AlphaFoldDB" id="K1S481"/>
<dbReference type="GO" id="GO:0051082">
    <property type="term" value="F:unfolded protein binding"/>
    <property type="evidence" value="ECO:0007669"/>
    <property type="project" value="InterPro"/>
</dbReference>
<evidence type="ECO:0000256" key="1">
    <source>
        <dbReference type="ARBA" id="ARBA00008239"/>
    </source>
</evidence>
<reference evidence="5" key="1">
    <citation type="journal article" date="2013" name="Environ. Microbiol.">
        <title>Microbiota from the distal guts of lean and obese adolescents exhibit partial functional redundancy besides clear differences in community structure.</title>
        <authorList>
            <person name="Ferrer M."/>
            <person name="Ruiz A."/>
            <person name="Lanza F."/>
            <person name="Haange S.B."/>
            <person name="Oberbach A."/>
            <person name="Till H."/>
            <person name="Bargiela R."/>
            <person name="Campoy C."/>
            <person name="Segura M.T."/>
            <person name="Richter M."/>
            <person name="von Bergen M."/>
            <person name="Seifert J."/>
            <person name="Suarez A."/>
        </authorList>
    </citation>
    <scope>NUCLEOTIDE SEQUENCE</scope>
</reference>
<dbReference type="InterPro" id="IPR036890">
    <property type="entry name" value="HATPase_C_sf"/>
</dbReference>
<dbReference type="GO" id="GO:0005524">
    <property type="term" value="F:ATP binding"/>
    <property type="evidence" value="ECO:0007669"/>
    <property type="project" value="UniProtKB-KW"/>
</dbReference>
<accession>K1S481</accession>
<dbReference type="SUPFAM" id="SSF55874">
    <property type="entry name" value="ATPase domain of HSP90 chaperone/DNA topoisomerase II/histidine kinase"/>
    <property type="match status" value="1"/>
</dbReference>
<dbReference type="InterPro" id="IPR019805">
    <property type="entry name" value="Heat_shock_protein_90_CS"/>
</dbReference>
<dbReference type="PRINTS" id="PR00775">
    <property type="entry name" value="HEATSHOCK90"/>
</dbReference>
<keyword evidence="2" id="KW-0547">Nucleotide-binding</keyword>